<accession>A0A1S3J743</accession>
<dbReference type="GO" id="GO:0005886">
    <property type="term" value="C:plasma membrane"/>
    <property type="evidence" value="ECO:0007669"/>
    <property type="project" value="UniProtKB-SubCell"/>
</dbReference>
<dbReference type="PRINTS" id="PR00237">
    <property type="entry name" value="GPCRRHODOPSN"/>
</dbReference>
<keyword evidence="4 11" id="KW-1133">Transmembrane helix</keyword>
<dbReference type="GeneID" id="106170361"/>
<dbReference type="PROSITE" id="PS00237">
    <property type="entry name" value="G_PROTEIN_RECEP_F1_1"/>
    <property type="match status" value="1"/>
</dbReference>
<evidence type="ECO:0000313" key="14">
    <source>
        <dbReference type="RefSeq" id="XP_013405659.1"/>
    </source>
</evidence>
<evidence type="ECO:0000256" key="9">
    <source>
        <dbReference type="RuleBase" id="RU000688"/>
    </source>
</evidence>
<reference evidence="14" key="1">
    <citation type="submission" date="2025-08" db="UniProtKB">
        <authorList>
            <consortium name="RefSeq"/>
        </authorList>
    </citation>
    <scope>IDENTIFICATION</scope>
    <source>
        <tissue evidence="14">Gonads</tissue>
    </source>
</reference>
<dbReference type="Gene3D" id="1.20.1070.10">
    <property type="entry name" value="Rhodopsin 7-helix transmembrane proteins"/>
    <property type="match status" value="1"/>
</dbReference>
<dbReference type="OrthoDB" id="6376512at2759"/>
<dbReference type="InterPro" id="IPR017452">
    <property type="entry name" value="GPCR_Rhodpsn_7TM"/>
</dbReference>
<evidence type="ECO:0000256" key="7">
    <source>
        <dbReference type="ARBA" id="ARBA00023170"/>
    </source>
</evidence>
<evidence type="ECO:0000256" key="10">
    <source>
        <dbReference type="SAM" id="MobiDB-lite"/>
    </source>
</evidence>
<keyword evidence="5 9" id="KW-0297">G-protein coupled receptor</keyword>
<feature type="domain" description="G-protein coupled receptors family 1 profile" evidence="12">
    <location>
        <begin position="1"/>
        <end position="299"/>
    </location>
</feature>
<proteinExistence type="inferred from homology"/>
<feature type="transmembrane region" description="Helical" evidence="11">
    <location>
        <begin position="106"/>
        <end position="129"/>
    </location>
</feature>
<comment type="similarity">
    <text evidence="9">Belongs to the G-protein coupled receptor 1 family.</text>
</comment>
<evidence type="ECO:0000256" key="3">
    <source>
        <dbReference type="ARBA" id="ARBA00022692"/>
    </source>
</evidence>
<dbReference type="Proteomes" id="UP000085678">
    <property type="component" value="Unplaced"/>
</dbReference>
<keyword evidence="3 9" id="KW-0812">Transmembrane</keyword>
<keyword evidence="6 11" id="KW-0472">Membrane</keyword>
<dbReference type="AlphaFoldDB" id="A0A1S3J743"/>
<dbReference type="KEGG" id="lak:106170361"/>
<dbReference type="SUPFAM" id="SSF81321">
    <property type="entry name" value="Family A G protein-coupled receptor-like"/>
    <property type="match status" value="1"/>
</dbReference>
<dbReference type="PANTHER" id="PTHR24248">
    <property type="entry name" value="ADRENERGIC RECEPTOR-RELATED G-PROTEIN COUPLED RECEPTOR"/>
    <property type="match status" value="1"/>
</dbReference>
<dbReference type="PROSITE" id="PS50262">
    <property type="entry name" value="G_PROTEIN_RECEP_F1_2"/>
    <property type="match status" value="1"/>
</dbReference>
<feature type="transmembrane region" description="Helical" evidence="11">
    <location>
        <begin position="243"/>
        <end position="266"/>
    </location>
</feature>
<feature type="transmembrane region" description="Helical" evidence="11">
    <location>
        <begin position="61"/>
        <end position="81"/>
    </location>
</feature>
<organism evidence="13 14">
    <name type="scientific">Lingula anatina</name>
    <name type="common">Brachiopod</name>
    <name type="synonym">Lingula unguis</name>
    <dbReference type="NCBI Taxonomy" id="7574"/>
    <lineage>
        <taxon>Eukaryota</taxon>
        <taxon>Metazoa</taxon>
        <taxon>Spiralia</taxon>
        <taxon>Lophotrochozoa</taxon>
        <taxon>Brachiopoda</taxon>
        <taxon>Linguliformea</taxon>
        <taxon>Lingulata</taxon>
        <taxon>Lingulida</taxon>
        <taxon>Linguloidea</taxon>
        <taxon>Lingulidae</taxon>
        <taxon>Lingula</taxon>
    </lineage>
</organism>
<keyword evidence="13" id="KW-1185">Reference proteome</keyword>
<evidence type="ECO:0000256" key="11">
    <source>
        <dbReference type="SAM" id="Phobius"/>
    </source>
</evidence>
<keyword evidence="8 9" id="KW-0807">Transducer</keyword>
<keyword evidence="2" id="KW-1003">Cell membrane</keyword>
<feature type="transmembrane region" description="Helical" evidence="11">
    <location>
        <begin position="278"/>
        <end position="302"/>
    </location>
</feature>
<gene>
    <name evidence="14" type="primary">LOC106170361</name>
</gene>
<dbReference type="Pfam" id="PF00001">
    <property type="entry name" value="7tm_1"/>
    <property type="match status" value="1"/>
</dbReference>
<evidence type="ECO:0000259" key="12">
    <source>
        <dbReference type="PROSITE" id="PS50262"/>
    </source>
</evidence>
<evidence type="ECO:0000313" key="13">
    <source>
        <dbReference type="Proteomes" id="UP000085678"/>
    </source>
</evidence>
<sequence>MDNVPALNYLSSEKYFCVAKMSIGSGVMFVSVFHQLLIAVERYLRICRSIQYRTMFSKKRLVIIIIMTWIYSIAMNLPPLLGWNNWSPEIECRTLRVVPHHKQFVIVPHAVICMLAVFGLYVAILCYVVEHRNRMKKYAAKEKKKQDGNIHQQTPASTSSERISENSTTTSSISNLALAISSEECAASVKTTGHSARCREEHHGNKDVLVKPEERVLHSKSTIQSPPSAKLADKSVNEMEIKVAIMTAIVVGTFTLLYIPNVIMVICEKYFNDKVLFGILYNVTVELAFLSSATNPFIYGLLNKEIREAMLNVVKKSKAK</sequence>
<dbReference type="InterPro" id="IPR000276">
    <property type="entry name" value="GPCR_Rhodpsn"/>
</dbReference>
<feature type="compositionally biased region" description="Low complexity" evidence="10">
    <location>
        <begin position="157"/>
        <end position="169"/>
    </location>
</feature>
<evidence type="ECO:0000256" key="5">
    <source>
        <dbReference type="ARBA" id="ARBA00023040"/>
    </source>
</evidence>
<protein>
    <submittedName>
        <fullName evidence="14">Tyramine receptor Ser-2-like</fullName>
    </submittedName>
</protein>
<dbReference type="RefSeq" id="XP_013405659.1">
    <property type="nucleotide sequence ID" value="XM_013550205.1"/>
</dbReference>
<evidence type="ECO:0000256" key="2">
    <source>
        <dbReference type="ARBA" id="ARBA00022475"/>
    </source>
</evidence>
<name>A0A1S3J743_LINAN</name>
<feature type="transmembrane region" description="Helical" evidence="11">
    <location>
        <begin position="20"/>
        <end position="40"/>
    </location>
</feature>
<keyword evidence="7 9" id="KW-0675">Receptor</keyword>
<comment type="subcellular location">
    <subcellularLocation>
        <location evidence="1">Cell membrane</location>
        <topology evidence="1">Multi-pass membrane protein</topology>
    </subcellularLocation>
</comment>
<dbReference type="InParanoid" id="A0A1S3J743"/>
<dbReference type="GO" id="GO:0004930">
    <property type="term" value="F:G protein-coupled receptor activity"/>
    <property type="evidence" value="ECO:0007669"/>
    <property type="project" value="UniProtKB-KW"/>
</dbReference>
<feature type="region of interest" description="Disordered" evidence="10">
    <location>
        <begin position="140"/>
        <end position="169"/>
    </location>
</feature>
<evidence type="ECO:0000256" key="6">
    <source>
        <dbReference type="ARBA" id="ARBA00023136"/>
    </source>
</evidence>
<dbReference type="CDD" id="cd00637">
    <property type="entry name" value="7tm_classA_rhodopsin-like"/>
    <property type="match status" value="1"/>
</dbReference>
<evidence type="ECO:0000256" key="1">
    <source>
        <dbReference type="ARBA" id="ARBA00004651"/>
    </source>
</evidence>
<evidence type="ECO:0000256" key="4">
    <source>
        <dbReference type="ARBA" id="ARBA00022989"/>
    </source>
</evidence>
<evidence type="ECO:0000256" key="8">
    <source>
        <dbReference type="ARBA" id="ARBA00023224"/>
    </source>
</evidence>